<feature type="region of interest" description="Disordered" evidence="6">
    <location>
        <begin position="861"/>
        <end position="1096"/>
    </location>
</feature>
<keyword evidence="10" id="KW-1185">Reference proteome</keyword>
<feature type="compositionally biased region" description="Basic and acidic residues" evidence="6">
    <location>
        <begin position="675"/>
        <end position="685"/>
    </location>
</feature>
<reference evidence="11" key="1">
    <citation type="submission" date="2025-08" db="UniProtKB">
        <authorList>
            <consortium name="RefSeq"/>
        </authorList>
    </citation>
    <scope>IDENTIFICATION</scope>
</reference>
<evidence type="ECO:0000256" key="1">
    <source>
        <dbReference type="ARBA" id="ARBA00004167"/>
    </source>
</evidence>
<feature type="compositionally biased region" description="Polar residues" evidence="6">
    <location>
        <begin position="280"/>
        <end position="298"/>
    </location>
</feature>
<feature type="region of interest" description="Disordered" evidence="6">
    <location>
        <begin position="1174"/>
        <end position="1240"/>
    </location>
</feature>
<feature type="compositionally biased region" description="Polar residues" evidence="6">
    <location>
        <begin position="402"/>
        <end position="411"/>
    </location>
</feature>
<dbReference type="InterPro" id="IPR027970">
    <property type="entry name" value="SPATA31-like"/>
</dbReference>
<keyword evidence="2 7" id="KW-0812">Transmembrane</keyword>
<feature type="region of interest" description="Disordered" evidence="6">
    <location>
        <begin position="162"/>
        <end position="183"/>
    </location>
</feature>
<dbReference type="GO" id="GO:0016020">
    <property type="term" value="C:membrane"/>
    <property type="evidence" value="ECO:0007669"/>
    <property type="project" value="UniProtKB-SubCell"/>
</dbReference>
<feature type="region of interest" description="Disordered" evidence="6">
    <location>
        <begin position="708"/>
        <end position="729"/>
    </location>
</feature>
<dbReference type="GeneID" id="110308516"/>
<feature type="compositionally biased region" description="Polar residues" evidence="6">
    <location>
        <begin position="709"/>
        <end position="719"/>
    </location>
</feature>
<feature type="compositionally biased region" description="Basic and acidic residues" evidence="6">
    <location>
        <begin position="980"/>
        <end position="1002"/>
    </location>
</feature>
<evidence type="ECO:0000259" key="8">
    <source>
        <dbReference type="Pfam" id="PF14650"/>
    </source>
</evidence>
<evidence type="ECO:0000256" key="7">
    <source>
        <dbReference type="SAM" id="Phobius"/>
    </source>
</evidence>
<evidence type="ECO:0000256" key="2">
    <source>
        <dbReference type="ARBA" id="ARBA00022692"/>
    </source>
</evidence>
<dbReference type="RefSeq" id="XP_021036614.1">
    <property type="nucleotide sequence ID" value="XM_021180955.1"/>
</dbReference>
<dbReference type="PANTHER" id="PTHR21859:SF61">
    <property type="entry name" value="SPERMATOGENESIS ASSOCIATED 31 SUBFAMILY D, MEMBER 1A"/>
    <property type="match status" value="1"/>
</dbReference>
<keyword evidence="4 7" id="KW-0472">Membrane</keyword>
<feature type="compositionally biased region" description="Polar residues" evidence="6">
    <location>
        <begin position="870"/>
        <end position="879"/>
    </location>
</feature>
<comment type="similarity">
    <text evidence="5">Belongs to the SPATA31 family.</text>
</comment>
<evidence type="ECO:0000313" key="11">
    <source>
        <dbReference type="RefSeq" id="XP_021036614.1"/>
    </source>
</evidence>
<name>A0A6P5QR35_MUSCR</name>
<sequence length="1355" mass="147169">MEKILSALNGLTETWLTLGSASYHIDLNYTLLSGLGLLLLYILYLILKLLIHLLWREKYTPKRQTSIRRKQRKAFKRRKAGPRDPEEGRRLQTVLQSPDKPYDPTGFRQLLCPDPHCRVCNKASTQVRHLFSQVPLEDGAASVSSLPSTAPLTEASEASLALPPHFPANQPGHPAPETPPRTSLSIHLQNQITPLDGVSPPISLSASLSPQAAASLNPAVLPAHTPRRTLASFPHLHPNTTQEAQLALQAEVPKPPVESPRERPPSVSTAKSTIYEPASSRPQFSAEDQSLTNSTHVINHQPPPSDSYASQGSYQGLTKAYAVEPGDCLSPSPDVLALFTKQAEGDADGTVYKLKREKAISFLTPSNTSGEISASTAGLENLEVSHLLGNEKGKPEDPHLLQQPSHLKNSEGQSEIKDIQLFWGLPSLHSESLKHEAANTGNSYPGRDYFNKVAQASTGSHSSNLTYLIPLPLPESDQQGQIVPQSQIMPDSLANSKAQPQSLAQFLPPSPQSQLGICGVRLHSLKNEAQPLTPCEIQQLEYNLLQKALQSFLGLPTLAEKFQESFCPPPPKISSTRNSSKVHAPKTILPGDFPLSHTLERKLEHHLRKRLIQRHWGLPHRILESLSFLSPHSEIPEAPKPRDTHGLSWVSPYKFNANTNLPSSGVSQSGRSCKKPLESHPPQEKDINIQRHRPGINQKDPIQCKSCGATKSTVHSNSETDPELQLGNTSGNISKASWVKQCQKECETFLQKRLGKNTKEISGSEMPSAVDSSRHSRDMTQPPPETCPRQMAPLACEEDSRTRHPHSLEISPSKEKTLEEHITAFRRRMAFGLPKRVEESLESDLTKAEPSQPFPQLHVQAHKVSGADSAKSSWSLRRNTTGDRMGTVNSVPTQQKPLPAASLVGHSQPASENKKVGVERDLSVAPRGKEQTQHRTPRRADKGDVQQSGSHNRPSPEMPMSPGRPTHERLASSTNTQGSQEERRSWEDSSKAEGSTELHKGEQLPGLHPQSTKSLKGTQDLCSPGSPVTACQSPQGMTISHNSESPDSKSQVSTEVQPNSEGRTHNQVPDLPATPFAPQEMTSKPQGPSGGDMAVSQVLHVHMPSVGISMESRQGPWVPAYVSGKSKNKDCLPAARGLPQLATEAGKFGGGDAGLGTSQTTGKGHCVQARAPEETQGLTASPALTPKSQPQKNQFTSQVKGFWQRLSPGKKHKGQEKSLAKGCSPLASGKGTSPIKGRSEFCGNPEAQNCVRESGMVLRKQLGHRHGTVTPCLQAPVSPLMRSEGAQQEVPLQAQAEPIQRLPHLCCRSSCSQVPRAESCSPGQGQTALERYGPTGKAKRVETSPVCASPPKSSL</sequence>
<feature type="compositionally biased region" description="Polar residues" evidence="6">
    <location>
        <begin position="1029"/>
        <end position="1067"/>
    </location>
</feature>
<dbReference type="Pfam" id="PF14650">
    <property type="entry name" value="FAM75"/>
    <property type="match status" value="1"/>
</dbReference>
<evidence type="ECO:0000256" key="5">
    <source>
        <dbReference type="ARBA" id="ARBA00035009"/>
    </source>
</evidence>
<evidence type="ECO:0000256" key="6">
    <source>
        <dbReference type="SAM" id="MobiDB-lite"/>
    </source>
</evidence>
<dbReference type="InterPro" id="IPR039509">
    <property type="entry name" value="SPATA31"/>
</dbReference>
<feature type="compositionally biased region" description="Basic and acidic residues" evidence="6">
    <location>
        <begin position="389"/>
        <end position="399"/>
    </location>
</feature>
<feature type="compositionally biased region" description="Basic and acidic residues" evidence="6">
    <location>
        <begin position="81"/>
        <end position="90"/>
    </location>
</feature>
<feature type="compositionally biased region" description="Basic residues" evidence="6">
    <location>
        <begin position="65"/>
        <end position="80"/>
    </location>
</feature>
<feature type="compositionally biased region" description="Polar residues" evidence="6">
    <location>
        <begin position="1009"/>
        <end position="1021"/>
    </location>
</feature>
<feature type="region of interest" description="Disordered" evidence="6">
    <location>
        <begin position="252"/>
        <end position="312"/>
    </location>
</feature>
<feature type="region of interest" description="Disordered" evidence="6">
    <location>
        <begin position="1315"/>
        <end position="1355"/>
    </location>
</feature>
<comment type="subcellular location">
    <subcellularLocation>
        <location evidence="1">Membrane</location>
        <topology evidence="1">Single-pass membrane protein</topology>
    </subcellularLocation>
</comment>
<feature type="region of interest" description="Disordered" evidence="6">
    <location>
        <begin position="759"/>
        <end position="790"/>
    </location>
</feature>
<feature type="transmembrane region" description="Helical" evidence="7">
    <location>
        <begin position="31"/>
        <end position="55"/>
    </location>
</feature>
<evidence type="ECO:0000259" key="9">
    <source>
        <dbReference type="Pfam" id="PF15371"/>
    </source>
</evidence>
<feature type="region of interest" description="Disordered" evidence="6">
    <location>
        <begin position="389"/>
        <end position="411"/>
    </location>
</feature>
<organism evidence="10 11">
    <name type="scientific">Mus caroli</name>
    <name type="common">Ryukyu mouse</name>
    <name type="synonym">Ricefield mouse</name>
    <dbReference type="NCBI Taxonomy" id="10089"/>
    <lineage>
        <taxon>Eukaryota</taxon>
        <taxon>Metazoa</taxon>
        <taxon>Chordata</taxon>
        <taxon>Craniata</taxon>
        <taxon>Vertebrata</taxon>
        <taxon>Euteleostomi</taxon>
        <taxon>Mammalia</taxon>
        <taxon>Eutheria</taxon>
        <taxon>Euarchontoglires</taxon>
        <taxon>Glires</taxon>
        <taxon>Rodentia</taxon>
        <taxon>Myomorpha</taxon>
        <taxon>Muroidea</taxon>
        <taxon>Muridae</taxon>
        <taxon>Murinae</taxon>
        <taxon>Mus</taxon>
        <taxon>Mus</taxon>
    </lineage>
</organism>
<proteinExistence type="inferred from homology"/>
<evidence type="ECO:0000256" key="3">
    <source>
        <dbReference type="ARBA" id="ARBA00022989"/>
    </source>
</evidence>
<feature type="region of interest" description="Disordered" evidence="6">
    <location>
        <begin position="65"/>
        <end position="98"/>
    </location>
</feature>
<feature type="compositionally biased region" description="Polar residues" evidence="6">
    <location>
        <begin position="660"/>
        <end position="671"/>
    </location>
</feature>
<dbReference type="Pfam" id="PF15371">
    <property type="entry name" value="DUF4599"/>
    <property type="match status" value="1"/>
</dbReference>
<dbReference type="PANTHER" id="PTHR21859">
    <property type="entry name" value="ACROSOME-SPECIFIC PROTEIN"/>
    <property type="match status" value="1"/>
</dbReference>
<feature type="region of interest" description="Disordered" evidence="6">
    <location>
        <begin position="660"/>
        <end position="685"/>
    </location>
</feature>
<feature type="compositionally biased region" description="Polar residues" evidence="6">
    <location>
        <begin position="887"/>
        <end position="896"/>
    </location>
</feature>
<feature type="domain" description="SPATA31-like" evidence="9">
    <location>
        <begin position="68"/>
        <end position="151"/>
    </location>
</feature>
<feature type="compositionally biased region" description="Polar residues" evidence="6">
    <location>
        <begin position="1186"/>
        <end position="1199"/>
    </location>
</feature>
<feature type="compositionally biased region" description="Basic and acidic residues" evidence="6">
    <location>
        <begin position="912"/>
        <end position="944"/>
    </location>
</feature>
<keyword evidence="3 7" id="KW-1133">Transmembrane helix</keyword>
<accession>A0A6P5QR35</accession>
<evidence type="ECO:0000313" key="10">
    <source>
        <dbReference type="Proteomes" id="UP000515126"/>
    </source>
</evidence>
<protein>
    <submittedName>
        <fullName evidence="11">Spermatogenesis-associated protein 31D1-like isoform X1</fullName>
    </submittedName>
</protein>
<evidence type="ECO:0000256" key="4">
    <source>
        <dbReference type="ARBA" id="ARBA00023136"/>
    </source>
</evidence>
<dbReference type="Proteomes" id="UP000515126">
    <property type="component" value="Chromosome 13"/>
</dbReference>
<feature type="domain" description="SPATA31" evidence="8">
    <location>
        <begin position="402"/>
        <end position="774"/>
    </location>
</feature>
<gene>
    <name evidence="11" type="primary">LOC110308516</name>
</gene>
<dbReference type="KEGG" id="mcal:110308516"/>